<gene>
    <name evidence="1" type="ORF">CK203_032445</name>
</gene>
<accession>A0A438I6K3</accession>
<organism evidence="1 2">
    <name type="scientific">Vitis vinifera</name>
    <name type="common">Grape</name>
    <dbReference type="NCBI Taxonomy" id="29760"/>
    <lineage>
        <taxon>Eukaryota</taxon>
        <taxon>Viridiplantae</taxon>
        <taxon>Streptophyta</taxon>
        <taxon>Embryophyta</taxon>
        <taxon>Tracheophyta</taxon>
        <taxon>Spermatophyta</taxon>
        <taxon>Magnoliopsida</taxon>
        <taxon>eudicotyledons</taxon>
        <taxon>Gunneridae</taxon>
        <taxon>Pentapetalae</taxon>
        <taxon>rosids</taxon>
        <taxon>Vitales</taxon>
        <taxon>Vitaceae</taxon>
        <taxon>Viteae</taxon>
        <taxon>Vitis</taxon>
    </lineage>
</organism>
<reference evidence="1 2" key="1">
    <citation type="journal article" date="2018" name="PLoS Genet.">
        <title>Population sequencing reveals clonal diversity and ancestral inbreeding in the grapevine cultivar Chardonnay.</title>
        <authorList>
            <person name="Roach M.J."/>
            <person name="Johnson D.L."/>
            <person name="Bohlmann J."/>
            <person name="van Vuuren H.J."/>
            <person name="Jones S.J."/>
            <person name="Pretorius I.S."/>
            <person name="Schmidt S.A."/>
            <person name="Borneman A.R."/>
        </authorList>
    </citation>
    <scope>NUCLEOTIDE SEQUENCE [LARGE SCALE GENOMIC DNA]</scope>
    <source>
        <strain evidence="2">cv. Chardonnay</strain>
        <tissue evidence="1">Leaf</tissue>
    </source>
</reference>
<dbReference type="EMBL" id="QGNW01000138">
    <property type="protein sequence ID" value="RVW92346.1"/>
    <property type="molecule type" value="Genomic_DNA"/>
</dbReference>
<protein>
    <submittedName>
        <fullName evidence="1">Uncharacterized protein</fullName>
    </submittedName>
</protein>
<sequence>MAGVSRCLDQIESSRQDSHLASMVTDETIPHASQTAQAIPPRVSLRYSIPSGRSL</sequence>
<proteinExistence type="predicted"/>
<dbReference type="AlphaFoldDB" id="A0A438I6K3"/>
<name>A0A438I6K3_VITVI</name>
<evidence type="ECO:0000313" key="1">
    <source>
        <dbReference type="EMBL" id="RVW92346.1"/>
    </source>
</evidence>
<dbReference type="Proteomes" id="UP000288805">
    <property type="component" value="Unassembled WGS sequence"/>
</dbReference>
<comment type="caution">
    <text evidence="1">The sequence shown here is derived from an EMBL/GenBank/DDBJ whole genome shotgun (WGS) entry which is preliminary data.</text>
</comment>
<evidence type="ECO:0000313" key="2">
    <source>
        <dbReference type="Proteomes" id="UP000288805"/>
    </source>
</evidence>